<dbReference type="PANTHER" id="PTHR10492">
    <property type="match status" value="1"/>
</dbReference>
<dbReference type="AlphaFoldDB" id="A0A225UC78"/>
<dbReference type="GO" id="GO:0004386">
    <property type="term" value="F:helicase activity"/>
    <property type="evidence" value="ECO:0007669"/>
    <property type="project" value="UniProtKB-KW"/>
</dbReference>
<evidence type="ECO:0000259" key="1">
    <source>
        <dbReference type="Pfam" id="PF21530"/>
    </source>
</evidence>
<dbReference type="Proteomes" id="UP000198211">
    <property type="component" value="Unassembled WGS sequence"/>
</dbReference>
<proteinExistence type="predicted"/>
<dbReference type="Pfam" id="PF21530">
    <property type="entry name" value="Pif1_2B_dom"/>
    <property type="match status" value="1"/>
</dbReference>
<dbReference type="InterPro" id="IPR049163">
    <property type="entry name" value="Pif1-like_2B_dom"/>
</dbReference>
<evidence type="ECO:0000313" key="3">
    <source>
        <dbReference type="Proteomes" id="UP000198211"/>
    </source>
</evidence>
<keyword evidence="2" id="KW-0547">Nucleotide-binding</keyword>
<accession>A0A225UC78</accession>
<feature type="non-terminal residue" evidence="2">
    <location>
        <position position="101"/>
    </location>
</feature>
<dbReference type="PANTHER" id="PTHR10492:SF57">
    <property type="entry name" value="ATP-DEPENDENT DNA HELICASE"/>
    <property type="match status" value="1"/>
</dbReference>
<comment type="caution">
    <text evidence="2">The sequence shown here is derived from an EMBL/GenBank/DDBJ whole genome shotgun (WGS) entry which is preliminary data.</text>
</comment>
<dbReference type="EMBL" id="NBNE01022457">
    <property type="protein sequence ID" value="OWY90608.1"/>
    <property type="molecule type" value="Genomic_DNA"/>
</dbReference>
<feature type="domain" description="DNA helicase Pif1-like 2B" evidence="1">
    <location>
        <begin position="21"/>
        <end position="67"/>
    </location>
</feature>
<gene>
    <name evidence="2" type="ORF">PHMEG_00041188</name>
</gene>
<reference evidence="3" key="1">
    <citation type="submission" date="2017-03" db="EMBL/GenBank/DDBJ databases">
        <title>Phytopthora megakarya and P. palmivora, two closely related causual agents of cacao black pod achieved similar genome size and gene model numbers by different mechanisms.</title>
        <authorList>
            <person name="Ali S."/>
            <person name="Shao J."/>
            <person name="Larry D.J."/>
            <person name="Kronmiller B."/>
            <person name="Shen D."/>
            <person name="Strem M.D."/>
            <person name="Melnick R.L."/>
            <person name="Guiltinan M.J."/>
            <person name="Tyler B.M."/>
            <person name="Meinhardt L.W."/>
            <person name="Bailey B.A."/>
        </authorList>
    </citation>
    <scope>NUCLEOTIDE SEQUENCE [LARGE SCALE GENOMIC DNA]</scope>
    <source>
        <strain evidence="3">zdho120</strain>
    </source>
</reference>
<keyword evidence="2" id="KW-0347">Helicase</keyword>
<dbReference type="OrthoDB" id="272985at2759"/>
<organism evidence="2 3">
    <name type="scientific">Phytophthora megakarya</name>
    <dbReference type="NCBI Taxonomy" id="4795"/>
    <lineage>
        <taxon>Eukaryota</taxon>
        <taxon>Sar</taxon>
        <taxon>Stramenopiles</taxon>
        <taxon>Oomycota</taxon>
        <taxon>Peronosporomycetes</taxon>
        <taxon>Peronosporales</taxon>
        <taxon>Peronosporaceae</taxon>
        <taxon>Phytophthora</taxon>
    </lineage>
</organism>
<sequence>MPVTGVVILEDPGDESLFEPEFLNSLNFSIIPPHQMVLKVGTSIIMICNLNHDDSLCNGTRLRVVALHDKCIDLTIMNNDRTTTRQTSFYATYCVLQRQRR</sequence>
<dbReference type="STRING" id="4795.A0A225UC78"/>
<evidence type="ECO:0000313" key="2">
    <source>
        <dbReference type="EMBL" id="OWY90608.1"/>
    </source>
</evidence>
<name>A0A225UC78_9STRA</name>
<keyword evidence="2" id="KW-0378">Hydrolase</keyword>
<protein>
    <submittedName>
        <fullName evidence="2">Helitron helicase</fullName>
    </submittedName>
</protein>
<keyword evidence="3" id="KW-1185">Reference proteome</keyword>
<keyword evidence="2" id="KW-0067">ATP-binding</keyword>